<evidence type="ECO:0000313" key="3">
    <source>
        <dbReference type="EMBL" id="KIN00692.1"/>
    </source>
</evidence>
<dbReference type="EMBL" id="KN832877">
    <property type="protein sequence ID" value="KIN00692.1"/>
    <property type="molecule type" value="Genomic_DNA"/>
</dbReference>
<reference evidence="4" key="2">
    <citation type="submission" date="2015-01" db="EMBL/GenBank/DDBJ databases">
        <title>Evolutionary Origins and Diversification of the Mycorrhizal Mutualists.</title>
        <authorList>
            <consortium name="DOE Joint Genome Institute"/>
            <consortium name="Mycorrhizal Genomics Consortium"/>
            <person name="Kohler A."/>
            <person name="Kuo A."/>
            <person name="Nagy L.G."/>
            <person name="Floudas D."/>
            <person name="Copeland A."/>
            <person name="Barry K.W."/>
            <person name="Cichocki N."/>
            <person name="Veneault-Fourrey C."/>
            <person name="LaButti K."/>
            <person name="Lindquist E.A."/>
            <person name="Lipzen A."/>
            <person name="Lundell T."/>
            <person name="Morin E."/>
            <person name="Murat C."/>
            <person name="Riley R."/>
            <person name="Ohm R."/>
            <person name="Sun H."/>
            <person name="Tunlid A."/>
            <person name="Henrissat B."/>
            <person name="Grigoriev I.V."/>
            <person name="Hibbett D.S."/>
            <person name="Martin F."/>
        </authorList>
    </citation>
    <scope>NUCLEOTIDE SEQUENCE [LARGE SCALE GENOMIC DNA]</scope>
    <source>
        <strain evidence="4">Zn</strain>
    </source>
</reference>
<sequence>MYPTQKSFDRAVALQNYLILHARREALQETTSEATISLATTTPLIPPSPFRSSSHASSASSSASEESCEHPVPLFASQPFTPSRRRSAHQEVAIQNYSPPIISNISISERVRDKEIKLNNLNEEIKSALLNLLNCEGVRDNGRYREWVQTRLMETEKRLSDFRRLNSKTRNTTASET</sequence>
<feature type="region of interest" description="Disordered" evidence="2">
    <location>
        <begin position="38"/>
        <end position="88"/>
    </location>
</feature>
<keyword evidence="1" id="KW-0175">Coiled coil</keyword>
<organism evidence="3 4">
    <name type="scientific">Oidiodendron maius (strain Zn)</name>
    <dbReference type="NCBI Taxonomy" id="913774"/>
    <lineage>
        <taxon>Eukaryota</taxon>
        <taxon>Fungi</taxon>
        <taxon>Dikarya</taxon>
        <taxon>Ascomycota</taxon>
        <taxon>Pezizomycotina</taxon>
        <taxon>Leotiomycetes</taxon>
        <taxon>Leotiomycetes incertae sedis</taxon>
        <taxon>Myxotrichaceae</taxon>
        <taxon>Oidiodendron</taxon>
    </lineage>
</organism>
<dbReference type="Proteomes" id="UP000054321">
    <property type="component" value="Unassembled WGS sequence"/>
</dbReference>
<feature type="coiled-coil region" evidence="1">
    <location>
        <begin position="104"/>
        <end position="131"/>
    </location>
</feature>
<evidence type="ECO:0000256" key="2">
    <source>
        <dbReference type="SAM" id="MobiDB-lite"/>
    </source>
</evidence>
<gene>
    <name evidence="3" type="ORF">OIDMADRAFT_124526</name>
</gene>
<dbReference type="STRING" id="913774.A0A0C3HEG2"/>
<proteinExistence type="predicted"/>
<dbReference type="HOGENOM" id="CLU_109060_0_0_1"/>
<dbReference type="InParanoid" id="A0A0C3HEG2"/>
<keyword evidence="4" id="KW-1185">Reference proteome</keyword>
<dbReference type="AlphaFoldDB" id="A0A0C3HEG2"/>
<accession>A0A0C3HEG2</accession>
<reference evidence="3 4" key="1">
    <citation type="submission" date="2014-04" db="EMBL/GenBank/DDBJ databases">
        <authorList>
            <consortium name="DOE Joint Genome Institute"/>
            <person name="Kuo A."/>
            <person name="Martino E."/>
            <person name="Perotto S."/>
            <person name="Kohler A."/>
            <person name="Nagy L.G."/>
            <person name="Floudas D."/>
            <person name="Copeland A."/>
            <person name="Barry K.W."/>
            <person name="Cichocki N."/>
            <person name="Veneault-Fourrey C."/>
            <person name="LaButti K."/>
            <person name="Lindquist E.A."/>
            <person name="Lipzen A."/>
            <person name="Lundell T."/>
            <person name="Morin E."/>
            <person name="Murat C."/>
            <person name="Sun H."/>
            <person name="Tunlid A."/>
            <person name="Henrissat B."/>
            <person name="Grigoriev I.V."/>
            <person name="Hibbett D.S."/>
            <person name="Martin F."/>
            <person name="Nordberg H.P."/>
            <person name="Cantor M.N."/>
            <person name="Hua S.X."/>
        </authorList>
    </citation>
    <scope>NUCLEOTIDE SEQUENCE [LARGE SCALE GENOMIC DNA]</scope>
    <source>
        <strain evidence="3 4">Zn</strain>
    </source>
</reference>
<feature type="compositionally biased region" description="Low complexity" evidence="2">
    <location>
        <begin position="52"/>
        <end position="65"/>
    </location>
</feature>
<dbReference type="OrthoDB" id="4509729at2759"/>
<protein>
    <recommendedName>
        <fullName evidence="5">BAG domain-containing protein</fullName>
    </recommendedName>
</protein>
<evidence type="ECO:0000256" key="1">
    <source>
        <dbReference type="SAM" id="Coils"/>
    </source>
</evidence>
<evidence type="ECO:0000313" key="4">
    <source>
        <dbReference type="Proteomes" id="UP000054321"/>
    </source>
</evidence>
<evidence type="ECO:0008006" key="5">
    <source>
        <dbReference type="Google" id="ProtNLM"/>
    </source>
</evidence>
<name>A0A0C3HEG2_OIDMZ</name>